<dbReference type="PANTHER" id="PTHR35895:SF2">
    <property type="match status" value="1"/>
</dbReference>
<keyword evidence="1" id="KW-1133">Transmembrane helix</keyword>
<comment type="caution">
    <text evidence="2">The sequence shown here is derived from an EMBL/GenBank/DDBJ whole genome shotgun (WGS) entry which is preliminary data.</text>
</comment>
<dbReference type="Pfam" id="PF12505">
    <property type="entry name" value="DUF3712"/>
    <property type="match status" value="1"/>
</dbReference>
<dbReference type="PANTHER" id="PTHR35895">
    <property type="entry name" value="CHROMOSOME 16, WHOLE GENOME SHOTGUN SEQUENCE"/>
    <property type="match status" value="1"/>
</dbReference>
<name>A0A9W9FTE0_9EURO</name>
<evidence type="ECO:0000256" key="1">
    <source>
        <dbReference type="SAM" id="Phobius"/>
    </source>
</evidence>
<accession>A0A9W9FTE0</accession>
<reference evidence="2" key="1">
    <citation type="submission" date="2022-11" db="EMBL/GenBank/DDBJ databases">
        <authorList>
            <person name="Petersen C."/>
        </authorList>
    </citation>
    <scope>NUCLEOTIDE SEQUENCE</scope>
    <source>
        <strain evidence="2">IBT 30069</strain>
    </source>
</reference>
<sequence length="440" mass="48185">MTRNENQSYITGANRNASYRKGDTEDCSGKIAGDLSNKEGHGESYATLIRPTTYDKKRQIQKHFRRFWCCYLVAGIVFLAIFLPILAYSCYSKYSKIYLCCITESFLVIIPAIAQRIVENTALPVYSAEILDPKEGSVSFTLQTSLKIPAGIRVRTNPFNLSLVDRNVKSTQPYLSAYLPSYSLHGTTHMKITQNNTSILNEAEFVQTLSEAVFNEKFTLSAKGSTLGHLGALKAHITLDKDIKLDGLDKLKGFAIDSAQLVIPKEDDGTNFVGTATLPNHSVFTFALGNVTLNLQSFNLDIGQATILNAVLKPGNNTVSLRGKLYIDTLVDNISEIVSSQRESLLNGTVQLSASGNSTIYNGVHIPYYEKVLNNLTLTTQVPILEVLTGTLEGLLNQSNNSTLASIVQNITEVLGNVDKSTDFTRLAQSLVSLHEPGGI</sequence>
<dbReference type="AlphaFoldDB" id="A0A9W9FTE0"/>
<protein>
    <submittedName>
        <fullName evidence="2">Uncharacterized protein</fullName>
    </submittedName>
</protein>
<proteinExistence type="predicted"/>
<dbReference type="InterPro" id="IPR022185">
    <property type="entry name" value="DUF3712"/>
</dbReference>
<dbReference type="GO" id="GO:0000329">
    <property type="term" value="C:fungal-type vacuole membrane"/>
    <property type="evidence" value="ECO:0007669"/>
    <property type="project" value="InterPro"/>
</dbReference>
<dbReference type="OrthoDB" id="10039566at2759"/>
<keyword evidence="1" id="KW-0812">Transmembrane</keyword>
<evidence type="ECO:0000313" key="3">
    <source>
        <dbReference type="Proteomes" id="UP001149165"/>
    </source>
</evidence>
<reference evidence="2" key="2">
    <citation type="journal article" date="2023" name="IMA Fungus">
        <title>Comparative genomic study of the Penicillium genus elucidates a diverse pangenome and 15 lateral gene transfer events.</title>
        <authorList>
            <person name="Petersen C."/>
            <person name="Sorensen T."/>
            <person name="Nielsen M.R."/>
            <person name="Sondergaard T.E."/>
            <person name="Sorensen J.L."/>
            <person name="Fitzpatrick D.A."/>
            <person name="Frisvad J.C."/>
            <person name="Nielsen K.L."/>
        </authorList>
    </citation>
    <scope>NUCLEOTIDE SEQUENCE</scope>
    <source>
        <strain evidence="2">IBT 30069</strain>
    </source>
</reference>
<feature type="transmembrane region" description="Helical" evidence="1">
    <location>
        <begin position="67"/>
        <end position="88"/>
    </location>
</feature>
<keyword evidence="1" id="KW-0472">Membrane</keyword>
<dbReference type="InterPro" id="IPR046368">
    <property type="entry name" value="Tag1"/>
</dbReference>
<gene>
    <name evidence="2" type="ORF">N7456_002781</name>
</gene>
<dbReference type="Proteomes" id="UP001149165">
    <property type="component" value="Unassembled WGS sequence"/>
</dbReference>
<keyword evidence="3" id="KW-1185">Reference proteome</keyword>
<dbReference type="EMBL" id="JAPQKH010000003">
    <property type="protein sequence ID" value="KAJ5106106.1"/>
    <property type="molecule type" value="Genomic_DNA"/>
</dbReference>
<organism evidence="2 3">
    <name type="scientific">Penicillium angulare</name>
    <dbReference type="NCBI Taxonomy" id="116970"/>
    <lineage>
        <taxon>Eukaryota</taxon>
        <taxon>Fungi</taxon>
        <taxon>Dikarya</taxon>
        <taxon>Ascomycota</taxon>
        <taxon>Pezizomycotina</taxon>
        <taxon>Eurotiomycetes</taxon>
        <taxon>Eurotiomycetidae</taxon>
        <taxon>Eurotiales</taxon>
        <taxon>Aspergillaceae</taxon>
        <taxon>Penicillium</taxon>
    </lineage>
</organism>
<evidence type="ECO:0000313" key="2">
    <source>
        <dbReference type="EMBL" id="KAJ5106106.1"/>
    </source>
</evidence>